<protein>
    <recommendedName>
        <fullName evidence="3">Transposase</fullName>
    </recommendedName>
</protein>
<evidence type="ECO:0000313" key="2">
    <source>
        <dbReference type="Proteomes" id="UP001444661"/>
    </source>
</evidence>
<reference evidence="1 2" key="1">
    <citation type="submission" date="2023-01" db="EMBL/GenBank/DDBJ databases">
        <title>Analysis of 21 Apiospora genomes using comparative genomics revels a genus with tremendous synthesis potential of carbohydrate active enzymes and secondary metabolites.</title>
        <authorList>
            <person name="Sorensen T."/>
        </authorList>
    </citation>
    <scope>NUCLEOTIDE SEQUENCE [LARGE SCALE GENOMIC DNA]</scope>
    <source>
        <strain evidence="1 2">CBS 33761</strain>
    </source>
</reference>
<sequence length="107" mass="12438">MVKLAIQLVSLRRRETYSERHPFARLAKAYQGRIVAARWRLEEAERLMKDTLRAALLASGDDHFRFPAGKRCEGVLLTQGGKLVDQVERHLRKFGDQARGKRKRRQP</sequence>
<gene>
    <name evidence="1" type="ORF">PG993_006529</name>
</gene>
<evidence type="ECO:0008006" key="3">
    <source>
        <dbReference type="Google" id="ProtNLM"/>
    </source>
</evidence>
<name>A0ABR1T7L2_9PEZI</name>
<comment type="caution">
    <text evidence="1">The sequence shown here is derived from an EMBL/GenBank/DDBJ whole genome shotgun (WGS) entry which is preliminary data.</text>
</comment>
<dbReference type="EMBL" id="JAQQWK010000005">
    <property type="protein sequence ID" value="KAK8042006.1"/>
    <property type="molecule type" value="Genomic_DNA"/>
</dbReference>
<evidence type="ECO:0000313" key="1">
    <source>
        <dbReference type="EMBL" id="KAK8042006.1"/>
    </source>
</evidence>
<proteinExistence type="predicted"/>
<dbReference type="Proteomes" id="UP001444661">
    <property type="component" value="Unassembled WGS sequence"/>
</dbReference>
<accession>A0ABR1T7L2</accession>
<organism evidence="1 2">
    <name type="scientific">Apiospora rasikravindrae</name>
    <dbReference type="NCBI Taxonomy" id="990691"/>
    <lineage>
        <taxon>Eukaryota</taxon>
        <taxon>Fungi</taxon>
        <taxon>Dikarya</taxon>
        <taxon>Ascomycota</taxon>
        <taxon>Pezizomycotina</taxon>
        <taxon>Sordariomycetes</taxon>
        <taxon>Xylariomycetidae</taxon>
        <taxon>Amphisphaeriales</taxon>
        <taxon>Apiosporaceae</taxon>
        <taxon>Apiospora</taxon>
    </lineage>
</organism>
<keyword evidence="2" id="KW-1185">Reference proteome</keyword>